<feature type="region of interest" description="Disordered" evidence="1">
    <location>
        <begin position="351"/>
        <end position="393"/>
    </location>
</feature>
<evidence type="ECO:0000313" key="4">
    <source>
        <dbReference type="Proteomes" id="UP000256328"/>
    </source>
</evidence>
<evidence type="ECO:0000256" key="2">
    <source>
        <dbReference type="SAM" id="Phobius"/>
    </source>
</evidence>
<gene>
    <name evidence="3" type="ORF">BP5796_03962</name>
</gene>
<dbReference type="Proteomes" id="UP000256328">
    <property type="component" value="Unassembled WGS sequence"/>
</dbReference>
<feature type="region of interest" description="Disordered" evidence="1">
    <location>
        <begin position="256"/>
        <end position="276"/>
    </location>
</feature>
<feature type="transmembrane region" description="Helical" evidence="2">
    <location>
        <begin position="163"/>
        <end position="189"/>
    </location>
</feature>
<dbReference type="EMBL" id="PDLN01000005">
    <property type="protein sequence ID" value="RDW85637.1"/>
    <property type="molecule type" value="Genomic_DNA"/>
</dbReference>
<evidence type="ECO:0000256" key="1">
    <source>
        <dbReference type="SAM" id="MobiDB-lite"/>
    </source>
</evidence>
<keyword evidence="2" id="KW-1133">Transmembrane helix</keyword>
<keyword evidence="2" id="KW-0472">Membrane</keyword>
<comment type="caution">
    <text evidence="3">The sequence shown here is derived from an EMBL/GenBank/DDBJ whole genome shotgun (WGS) entry which is preliminary data.</text>
</comment>
<sequence length="393" mass="41377">MASDCYYPNGNLSSDVSCGTASSGASVCCPSGSSCGDVTSGICTSTGNVALRGSCTDQTWKDSNCPSLCAGVDLAGNAIVTQCSNSGLWCCGTDCCDDASRLFTVVSRITAPSAASQSSGGSSVLSFPLQATGSSNTGGKKGTSQEPGTPFPPDNETHKPHHVAVALITMITAGCLAIAGSVFLFFVLYRRQGKEQRAEMDQQVAGDATGSERVRGISILNLTHLPTSHPPQYSESQENLVRKNNISPLHWPEGWTEQRQRDTSQPSSPLPLSPHSSWNTPSNLLYHSSIPVNNSPISELSSSPISYPSPVYQTPSQELAAARARSLASAPQSPVGPVSILEISTAEARTAEHSWGLSNAELRGSQSTTEEVRRRSVGNRLSEFPLDVKSELP</sequence>
<evidence type="ECO:0000313" key="3">
    <source>
        <dbReference type="EMBL" id="RDW85637.1"/>
    </source>
</evidence>
<feature type="region of interest" description="Disordered" evidence="1">
    <location>
        <begin position="133"/>
        <end position="157"/>
    </location>
</feature>
<proteinExistence type="predicted"/>
<feature type="compositionally biased region" description="Low complexity" evidence="1">
    <location>
        <begin position="133"/>
        <end position="144"/>
    </location>
</feature>
<dbReference type="AlphaFoldDB" id="A0A3D8SH11"/>
<accession>A0A3D8SH11</accession>
<dbReference type="OrthoDB" id="5431075at2759"/>
<organism evidence="3 4">
    <name type="scientific">Coleophoma crateriformis</name>
    <dbReference type="NCBI Taxonomy" id="565419"/>
    <lineage>
        <taxon>Eukaryota</taxon>
        <taxon>Fungi</taxon>
        <taxon>Dikarya</taxon>
        <taxon>Ascomycota</taxon>
        <taxon>Pezizomycotina</taxon>
        <taxon>Leotiomycetes</taxon>
        <taxon>Helotiales</taxon>
        <taxon>Dermateaceae</taxon>
        <taxon>Coleophoma</taxon>
    </lineage>
</organism>
<protein>
    <submittedName>
        <fullName evidence="3">Uncharacterized protein</fullName>
    </submittedName>
</protein>
<name>A0A3D8SH11_9HELO</name>
<keyword evidence="4" id="KW-1185">Reference proteome</keyword>
<keyword evidence="2" id="KW-0812">Transmembrane</keyword>
<reference evidence="3 4" key="1">
    <citation type="journal article" date="2018" name="IMA Fungus">
        <title>IMA Genome-F 9: Draft genome sequence of Annulohypoxylon stygium, Aspergillus mulundensis, Berkeleyomyces basicola (syn. Thielaviopsis basicola), Ceratocystis smalleyi, two Cercospora beticola strains, Coleophoma cylindrospora, Fusarium fracticaudum, Phialophora cf. hyalina, and Morchella septimelata.</title>
        <authorList>
            <person name="Wingfield B.D."/>
            <person name="Bills G.F."/>
            <person name="Dong Y."/>
            <person name="Huang W."/>
            <person name="Nel W.J."/>
            <person name="Swalarsk-Parry B.S."/>
            <person name="Vaghefi N."/>
            <person name="Wilken P.M."/>
            <person name="An Z."/>
            <person name="de Beer Z.W."/>
            <person name="De Vos L."/>
            <person name="Chen L."/>
            <person name="Duong T.A."/>
            <person name="Gao Y."/>
            <person name="Hammerbacher A."/>
            <person name="Kikkert J.R."/>
            <person name="Li Y."/>
            <person name="Li H."/>
            <person name="Li K."/>
            <person name="Li Q."/>
            <person name="Liu X."/>
            <person name="Ma X."/>
            <person name="Naidoo K."/>
            <person name="Pethybridge S.J."/>
            <person name="Sun J."/>
            <person name="Steenkamp E.T."/>
            <person name="van der Nest M.A."/>
            <person name="van Wyk S."/>
            <person name="Wingfield M.J."/>
            <person name="Xiong C."/>
            <person name="Yue Q."/>
            <person name="Zhang X."/>
        </authorList>
    </citation>
    <scope>NUCLEOTIDE SEQUENCE [LARGE SCALE GENOMIC DNA]</scope>
    <source>
        <strain evidence="3 4">BP5796</strain>
    </source>
</reference>